<proteinExistence type="inferred from homology"/>
<dbReference type="InterPro" id="IPR011990">
    <property type="entry name" value="TPR-like_helical_dom_sf"/>
</dbReference>
<comment type="subcellular location">
    <subcellularLocation>
        <location evidence="2">Mitochondrion outer membrane</location>
        <topology evidence="2">Single-pass membrane protein</topology>
    </subcellularLocation>
    <subcellularLocation>
        <location evidence="1">Peroxisome membrane</location>
        <topology evidence="1">Single-pass membrane protein</topology>
    </subcellularLocation>
</comment>
<comment type="caution">
    <text evidence="13">The sequence shown here is derived from an EMBL/GenBank/DDBJ whole genome shotgun (WGS) entry which is preliminary data.</text>
</comment>
<keyword evidence="7 12" id="KW-1133">Transmembrane helix</keyword>
<evidence type="ECO:0000256" key="3">
    <source>
        <dbReference type="ARBA" id="ARBA00008937"/>
    </source>
</evidence>
<evidence type="ECO:0000256" key="2">
    <source>
        <dbReference type="ARBA" id="ARBA00004572"/>
    </source>
</evidence>
<evidence type="ECO:0000313" key="14">
    <source>
        <dbReference type="Proteomes" id="UP000494165"/>
    </source>
</evidence>
<sequence length="150" mass="16931">MEEILDDVVTSAELKRFEEEYHKQLARSEVTPQTQFEYAWCLVRSSYYGDIRKGILLLEDLFKNPQALDKRDYLYFLATGYARIKEYSKSLQFTKAILQIEPGNCQVQELERVVKERMTKEGLAGMAVAGGAVIAAAGIIGLIGMALSKK</sequence>
<dbReference type="GO" id="GO:0005778">
    <property type="term" value="C:peroxisomal membrane"/>
    <property type="evidence" value="ECO:0007669"/>
    <property type="project" value="UniProtKB-SubCell"/>
</dbReference>
<keyword evidence="4 12" id="KW-0812">Transmembrane</keyword>
<comment type="similarity">
    <text evidence="3 11">Belongs to the FIS1 family.</text>
</comment>
<comment type="domain">
    <text evidence="11">The C-terminus is required for mitochondrial localization, while the N-terminus is necessary for mitochondrial fission.</text>
</comment>
<dbReference type="Pfam" id="PF14852">
    <property type="entry name" value="Fis1_TPR_N"/>
    <property type="match status" value="1"/>
</dbReference>
<evidence type="ECO:0000256" key="1">
    <source>
        <dbReference type="ARBA" id="ARBA00004549"/>
    </source>
</evidence>
<name>A0A8S1C7G6_9INSE</name>
<dbReference type="Gene3D" id="1.25.40.10">
    <property type="entry name" value="Tetratricopeptide repeat domain"/>
    <property type="match status" value="1"/>
</dbReference>
<keyword evidence="9 11" id="KW-0472">Membrane</keyword>
<dbReference type="Proteomes" id="UP000494165">
    <property type="component" value="Unassembled WGS sequence"/>
</dbReference>
<evidence type="ECO:0000256" key="10">
    <source>
        <dbReference type="ARBA" id="ARBA00023140"/>
    </source>
</evidence>
<dbReference type="InterPro" id="IPR016543">
    <property type="entry name" value="Fis1"/>
</dbReference>
<dbReference type="GO" id="GO:0005741">
    <property type="term" value="C:mitochondrial outer membrane"/>
    <property type="evidence" value="ECO:0007669"/>
    <property type="project" value="UniProtKB-SubCell"/>
</dbReference>
<reference evidence="13 14" key="1">
    <citation type="submission" date="2020-04" db="EMBL/GenBank/DDBJ databases">
        <authorList>
            <person name="Alioto T."/>
            <person name="Alioto T."/>
            <person name="Gomez Garrido J."/>
        </authorList>
    </citation>
    <scope>NUCLEOTIDE SEQUENCE [LARGE SCALE GENOMIC DNA]</scope>
</reference>
<keyword evidence="14" id="KW-1185">Reference proteome</keyword>
<gene>
    <name evidence="13" type="ORF">CLODIP_2_CD16015</name>
</gene>
<dbReference type="SUPFAM" id="SSF48452">
    <property type="entry name" value="TPR-like"/>
    <property type="match status" value="1"/>
</dbReference>
<dbReference type="InterPro" id="IPR028061">
    <property type="entry name" value="Fis1_TPR_C"/>
</dbReference>
<evidence type="ECO:0000256" key="12">
    <source>
        <dbReference type="SAM" id="Phobius"/>
    </source>
</evidence>
<organism evidence="13 14">
    <name type="scientific">Cloeon dipterum</name>
    <dbReference type="NCBI Taxonomy" id="197152"/>
    <lineage>
        <taxon>Eukaryota</taxon>
        <taxon>Metazoa</taxon>
        <taxon>Ecdysozoa</taxon>
        <taxon>Arthropoda</taxon>
        <taxon>Hexapoda</taxon>
        <taxon>Insecta</taxon>
        <taxon>Pterygota</taxon>
        <taxon>Palaeoptera</taxon>
        <taxon>Ephemeroptera</taxon>
        <taxon>Pisciforma</taxon>
        <taxon>Baetidae</taxon>
        <taxon>Cloeon</taxon>
    </lineage>
</organism>
<dbReference type="GO" id="GO:0016559">
    <property type="term" value="P:peroxisome fission"/>
    <property type="evidence" value="ECO:0007669"/>
    <property type="project" value="TreeGrafter"/>
</dbReference>
<protein>
    <recommendedName>
        <fullName evidence="11">Mitochondrial fission 1 protein</fullName>
    </recommendedName>
</protein>
<dbReference type="GO" id="GO:0000422">
    <property type="term" value="P:autophagy of mitochondrion"/>
    <property type="evidence" value="ECO:0007669"/>
    <property type="project" value="TreeGrafter"/>
</dbReference>
<dbReference type="GO" id="GO:0000266">
    <property type="term" value="P:mitochondrial fission"/>
    <property type="evidence" value="ECO:0007669"/>
    <property type="project" value="UniProtKB-UniRule"/>
</dbReference>
<keyword evidence="10" id="KW-0576">Peroxisome</keyword>
<dbReference type="GO" id="GO:0043653">
    <property type="term" value="P:mitochondrial fragmentation involved in apoptotic process"/>
    <property type="evidence" value="ECO:0007669"/>
    <property type="project" value="TreeGrafter"/>
</dbReference>
<evidence type="ECO:0000256" key="7">
    <source>
        <dbReference type="ARBA" id="ARBA00022989"/>
    </source>
</evidence>
<dbReference type="PANTHER" id="PTHR13247:SF0">
    <property type="entry name" value="MITOCHONDRIAL FISSION 1 PROTEIN"/>
    <property type="match status" value="1"/>
</dbReference>
<keyword evidence="8 11" id="KW-0496">Mitochondrion</keyword>
<evidence type="ECO:0000256" key="6">
    <source>
        <dbReference type="ARBA" id="ARBA00022787"/>
    </source>
</evidence>
<keyword evidence="6 11" id="KW-1000">Mitochondrion outer membrane</keyword>
<evidence type="ECO:0000256" key="11">
    <source>
        <dbReference type="PIRNR" id="PIRNR008835"/>
    </source>
</evidence>
<evidence type="ECO:0000256" key="4">
    <source>
        <dbReference type="ARBA" id="ARBA00022692"/>
    </source>
</evidence>
<evidence type="ECO:0000256" key="9">
    <source>
        <dbReference type="ARBA" id="ARBA00023136"/>
    </source>
</evidence>
<dbReference type="FunFam" id="1.25.40.10:FF:000147">
    <property type="entry name" value="Mitochondrial fission 1 protein"/>
    <property type="match status" value="1"/>
</dbReference>
<dbReference type="InterPro" id="IPR033745">
    <property type="entry name" value="Fis1_cytosol"/>
</dbReference>
<evidence type="ECO:0000256" key="5">
    <source>
        <dbReference type="ARBA" id="ARBA00022703"/>
    </source>
</evidence>
<dbReference type="PIRSF" id="PIRSF008835">
    <property type="entry name" value="TPR_repeat_11_Fis1"/>
    <property type="match status" value="1"/>
</dbReference>
<dbReference type="EMBL" id="CADEPI010000026">
    <property type="protein sequence ID" value="CAB3366782.1"/>
    <property type="molecule type" value="Genomic_DNA"/>
</dbReference>
<keyword evidence="5" id="KW-0053">Apoptosis</keyword>
<accession>A0A8S1C7G6</accession>
<evidence type="ECO:0000313" key="13">
    <source>
        <dbReference type="EMBL" id="CAB3366782.1"/>
    </source>
</evidence>
<dbReference type="PANTHER" id="PTHR13247">
    <property type="entry name" value="TETRATRICOPEPTIDE REPEAT PROTEIN 11 TPR REPEAT PROTEIN 11"/>
    <property type="match status" value="1"/>
</dbReference>
<dbReference type="AlphaFoldDB" id="A0A8S1C7G6"/>
<comment type="function">
    <text evidence="11">Involved in the fragmentation of the mitochondrial network and its perinuclear clustering.</text>
</comment>
<dbReference type="CDD" id="cd12212">
    <property type="entry name" value="Fis1"/>
    <property type="match status" value="1"/>
</dbReference>
<feature type="transmembrane region" description="Helical" evidence="12">
    <location>
        <begin position="122"/>
        <end position="147"/>
    </location>
</feature>
<dbReference type="OrthoDB" id="421154at2759"/>
<dbReference type="InterPro" id="IPR028058">
    <property type="entry name" value="Fis1_TPR_N"/>
</dbReference>
<evidence type="ECO:0000256" key="8">
    <source>
        <dbReference type="ARBA" id="ARBA00023128"/>
    </source>
</evidence>
<dbReference type="Pfam" id="PF14853">
    <property type="entry name" value="Fis1_TPR_C"/>
    <property type="match status" value="1"/>
</dbReference>